<evidence type="ECO:0000313" key="11">
    <source>
        <dbReference type="Proteomes" id="UP001187682"/>
    </source>
</evidence>
<gene>
    <name evidence="7" type="primary">ALG13</name>
    <name evidence="10" type="ORF">DNG_02410</name>
</gene>
<dbReference type="GO" id="GO:0004577">
    <property type="term" value="F:N-acetylglucosaminyldiphosphodolichol N-acetylglucosaminyltransferase activity"/>
    <property type="evidence" value="ECO:0007669"/>
    <property type="project" value="UniProtKB-EC"/>
</dbReference>
<comment type="similarity">
    <text evidence="7">Belongs to the glycosyltransferase 28 family.</text>
</comment>
<keyword evidence="11" id="KW-1185">Reference proteome</keyword>
<reference evidence="10" key="1">
    <citation type="submission" date="2018-03" db="EMBL/GenBank/DDBJ databases">
        <authorList>
            <person name="Guldener U."/>
        </authorList>
    </citation>
    <scope>NUCLEOTIDE SEQUENCE</scope>
</reference>
<comment type="subcellular location">
    <subcellularLocation>
        <location evidence="7">Endoplasmic reticulum</location>
    </subcellularLocation>
</comment>
<keyword evidence="7" id="KW-0256">Endoplasmic reticulum</keyword>
<evidence type="ECO:0000256" key="6">
    <source>
        <dbReference type="ARBA" id="ARBA00048184"/>
    </source>
</evidence>
<comment type="caution">
    <text evidence="10">The sequence shown here is derived from an EMBL/GenBank/DDBJ whole genome shotgun (WGS) entry which is preliminary data.</text>
</comment>
<dbReference type="Pfam" id="PF04101">
    <property type="entry name" value="Glyco_tran_28_C"/>
    <property type="match status" value="1"/>
</dbReference>
<evidence type="ECO:0000259" key="9">
    <source>
        <dbReference type="Pfam" id="PF04101"/>
    </source>
</evidence>
<keyword evidence="7" id="KW-0328">Glycosyltransferase</keyword>
<dbReference type="PANTHER" id="PTHR47043">
    <property type="entry name" value="UDP-N-ACETYLGLUCOSAMINE TRANSFERASE SUBUNIT ALG13"/>
    <property type="match status" value="1"/>
</dbReference>
<feature type="domain" description="Glycosyl transferase family 28 C-terminal" evidence="9">
    <location>
        <begin position="40"/>
        <end position="186"/>
    </location>
</feature>
<dbReference type="PANTHER" id="PTHR47043:SF1">
    <property type="entry name" value="UDP-N-ACETYLGLUCOSAMINE TRANSFERASE SUBUNIT ALG13"/>
    <property type="match status" value="1"/>
</dbReference>
<dbReference type="EC" id="2.4.1.141" evidence="2 7"/>
<dbReference type="InterPro" id="IPR007235">
    <property type="entry name" value="Glyco_trans_28_C"/>
</dbReference>
<protein>
    <recommendedName>
        <fullName evidence="3 7">UDP-N-acetylglucosamine transferase subunit ALG13</fullName>
        <ecNumber evidence="2 7">2.4.1.141</ecNumber>
    </recommendedName>
    <alternativeName>
        <fullName evidence="5 7">Asparagine-linked glycosylation protein 13</fullName>
    </alternativeName>
</protein>
<dbReference type="GO" id="GO:0043541">
    <property type="term" value="C:UDP-N-acetylglucosamine transferase complex"/>
    <property type="evidence" value="ECO:0007669"/>
    <property type="project" value="TreeGrafter"/>
</dbReference>
<comment type="function">
    <text evidence="4 7">Involved in protein N-glycosylation. Essential for the second step of the dolichol-linked oligosaccharide pathway.</text>
</comment>
<dbReference type="GO" id="GO:0006488">
    <property type="term" value="P:dolichol-linked oligosaccharide biosynthetic process"/>
    <property type="evidence" value="ECO:0007669"/>
    <property type="project" value="TreeGrafter"/>
</dbReference>
<evidence type="ECO:0000256" key="4">
    <source>
        <dbReference type="ARBA" id="ARBA00024804"/>
    </source>
</evidence>
<comment type="catalytic activity">
    <reaction evidence="6">
        <text>an N-acetyl-alpha-D-glucosaminyl-diphospho-di-trans,poly-cis-dolichol + UDP-N-acetyl-alpha-D-glucosamine = an N,N'-diacetylchitobiosyl-diphospho-di-trans,poly-cis-dolichol + UDP + H(+)</text>
        <dbReference type="Rhea" id="RHEA:23380"/>
        <dbReference type="Rhea" id="RHEA-COMP:19507"/>
        <dbReference type="Rhea" id="RHEA-COMP:19510"/>
        <dbReference type="ChEBI" id="CHEBI:15378"/>
        <dbReference type="ChEBI" id="CHEBI:57269"/>
        <dbReference type="ChEBI" id="CHEBI:57705"/>
        <dbReference type="ChEBI" id="CHEBI:58223"/>
        <dbReference type="ChEBI" id="CHEBI:58427"/>
        <dbReference type="EC" id="2.4.1.141"/>
    </reaction>
</comment>
<organism evidence="10 11">
    <name type="scientific">Cephalotrichum gorgonifer</name>
    <dbReference type="NCBI Taxonomy" id="2041049"/>
    <lineage>
        <taxon>Eukaryota</taxon>
        <taxon>Fungi</taxon>
        <taxon>Dikarya</taxon>
        <taxon>Ascomycota</taxon>
        <taxon>Pezizomycotina</taxon>
        <taxon>Sordariomycetes</taxon>
        <taxon>Hypocreomycetidae</taxon>
        <taxon>Microascales</taxon>
        <taxon>Microascaceae</taxon>
        <taxon>Cephalotrichum</taxon>
    </lineage>
</organism>
<dbReference type="Proteomes" id="UP001187682">
    <property type="component" value="Unassembled WGS sequence"/>
</dbReference>
<evidence type="ECO:0000256" key="3">
    <source>
        <dbReference type="ARBA" id="ARBA00017468"/>
    </source>
</evidence>
<keyword evidence="7" id="KW-0808">Transferase</keyword>
<dbReference type="EMBL" id="ONZQ02000003">
    <property type="protein sequence ID" value="SPN99558.1"/>
    <property type="molecule type" value="Genomic_DNA"/>
</dbReference>
<feature type="region of interest" description="Disordered" evidence="8">
    <location>
        <begin position="1"/>
        <end position="27"/>
    </location>
</feature>
<dbReference type="Gene3D" id="3.40.50.2000">
    <property type="entry name" value="Glycogen Phosphorylase B"/>
    <property type="match status" value="1"/>
</dbReference>
<evidence type="ECO:0000256" key="1">
    <source>
        <dbReference type="ARBA" id="ARBA00011198"/>
    </source>
</evidence>
<sequence length="258" mass="27502">MSSQAPAREDLTNTPAEAITTDTNYSHLPTPPAPSLNRYCLVSVGATAPFTPLVSAAFDPAFLTALIEAGYTRLVVQAGSDAAQFRDIALRFAHPSLKIDCFDFVDELRAVMVLCRGDGGVSRDTGVGICHAGTGTVLDAMSLNIPLIVIPNPALQDNHQLELAEELQNQGYALHGSADTLPQSLKAHECQKHTSSAFNPANPVPIAPASERHEAPTIWDIAHTISEQDGRLGNVSGARALSTMGELEREDLERLVEG</sequence>
<feature type="compositionally biased region" description="Polar residues" evidence="8">
    <location>
        <begin position="12"/>
        <end position="27"/>
    </location>
</feature>
<dbReference type="AlphaFoldDB" id="A0AAE8MUZ6"/>
<evidence type="ECO:0000256" key="5">
    <source>
        <dbReference type="ARBA" id="ARBA00032061"/>
    </source>
</evidence>
<proteinExistence type="inferred from homology"/>
<name>A0AAE8MUZ6_9PEZI</name>
<dbReference type="InterPro" id="IPR052474">
    <property type="entry name" value="UDP-GlcNAc_transferase"/>
</dbReference>
<evidence type="ECO:0000256" key="8">
    <source>
        <dbReference type="SAM" id="MobiDB-lite"/>
    </source>
</evidence>
<dbReference type="SUPFAM" id="SSF53756">
    <property type="entry name" value="UDP-Glycosyltransferase/glycogen phosphorylase"/>
    <property type="match status" value="1"/>
</dbReference>
<evidence type="ECO:0000256" key="2">
    <source>
        <dbReference type="ARBA" id="ARBA00012614"/>
    </source>
</evidence>
<accession>A0AAE8MUZ6</accession>
<evidence type="ECO:0000313" key="10">
    <source>
        <dbReference type="EMBL" id="SPN99558.1"/>
    </source>
</evidence>
<comment type="subunit">
    <text evidence="1 7">Heterodimer with ALG14 to form a functional enzyme.</text>
</comment>
<evidence type="ECO:0000256" key="7">
    <source>
        <dbReference type="RuleBase" id="RU362128"/>
    </source>
</evidence>